<sequence length="334" mass="36524">MDDKKVRNMDELKRKYASIPIPPELDQIVKSALQTGRQADSGNGHLEPHTGGRDMTGAGVQSGSHSDVGAQAGLRTRSRSRLRRSWVIGVAAVAVFVAGLNTSPAFARTLSEVPVLGSLVDVLTVREYKADKGNYEADIKVPSVGDLGDPSLESSLNEKYLAEGQELYDKFMAEMNAQQAVGEDGHFSVDSGVVIKTETEGLLSIGRYVEETAGSSATSIQYDTVDKKNHVLLTLPSLFKDDSYIDVISENIKAQMKQQMAEDPNKIYWAEPSEDMPDAFVKIAKDQNFYINSSNQLVISFNEYEVAPGYMGVVEFVIPTEELSSVLASQVYLK</sequence>
<dbReference type="RefSeq" id="WP_244861606.1">
    <property type="nucleotide sequence ID" value="NZ_BOSL01000012.1"/>
</dbReference>
<keyword evidence="2" id="KW-0472">Membrane</keyword>
<evidence type="ECO:0000313" key="5">
    <source>
        <dbReference type="Proteomes" id="UP000679992"/>
    </source>
</evidence>
<name>A0ABQ4MEQ6_9BACL</name>
<feature type="transmembrane region" description="Helical" evidence="2">
    <location>
        <begin position="85"/>
        <end position="106"/>
    </location>
</feature>
<keyword evidence="2" id="KW-1133">Transmembrane helix</keyword>
<evidence type="ECO:0000256" key="1">
    <source>
        <dbReference type="SAM" id="MobiDB-lite"/>
    </source>
</evidence>
<comment type="caution">
    <text evidence="4">The sequence shown here is derived from an EMBL/GenBank/DDBJ whole genome shotgun (WGS) entry which is preliminary data.</text>
</comment>
<evidence type="ECO:0000259" key="3">
    <source>
        <dbReference type="Pfam" id="PF11738"/>
    </source>
</evidence>
<gene>
    <name evidence="4" type="ORF">J42TS3_35160</name>
</gene>
<dbReference type="Proteomes" id="UP000679992">
    <property type="component" value="Unassembled WGS sequence"/>
</dbReference>
<dbReference type="EMBL" id="BOSL01000012">
    <property type="protein sequence ID" value="GIP54481.1"/>
    <property type="molecule type" value="Genomic_DNA"/>
</dbReference>
<feature type="region of interest" description="Disordered" evidence="1">
    <location>
        <begin position="38"/>
        <end position="75"/>
    </location>
</feature>
<dbReference type="InterPro" id="IPR037126">
    <property type="entry name" value="PdaC/RsiV-like_sf"/>
</dbReference>
<proteinExistence type="predicted"/>
<evidence type="ECO:0000256" key="2">
    <source>
        <dbReference type="SAM" id="Phobius"/>
    </source>
</evidence>
<dbReference type="Gene3D" id="3.30.565.40">
    <property type="entry name" value="Fervidobacterium nodosum Rt17-B1 like"/>
    <property type="match status" value="1"/>
</dbReference>
<reference evidence="4 5" key="1">
    <citation type="submission" date="2021-03" db="EMBL/GenBank/DDBJ databases">
        <title>Antimicrobial resistance genes in bacteria isolated from Japanese honey, and their potential for conferring macrolide and lincosamide resistance in the American foulbrood pathogen Paenibacillus larvae.</title>
        <authorList>
            <person name="Okamoto M."/>
            <person name="Kumagai M."/>
            <person name="Kanamori H."/>
            <person name="Takamatsu D."/>
        </authorList>
    </citation>
    <scope>NUCLEOTIDE SEQUENCE [LARGE SCALE GENOMIC DNA]</scope>
    <source>
        <strain evidence="4 5">J42TS3</strain>
    </source>
</reference>
<evidence type="ECO:0000313" key="4">
    <source>
        <dbReference type="EMBL" id="GIP54481.1"/>
    </source>
</evidence>
<feature type="domain" description="DUF3298" evidence="3">
    <location>
        <begin position="238"/>
        <end position="320"/>
    </location>
</feature>
<keyword evidence="2" id="KW-0812">Transmembrane</keyword>
<dbReference type="Pfam" id="PF11738">
    <property type="entry name" value="DUF3298"/>
    <property type="match status" value="1"/>
</dbReference>
<accession>A0ABQ4MEQ6</accession>
<organism evidence="4 5">
    <name type="scientific">Paenibacillus vini</name>
    <dbReference type="NCBI Taxonomy" id="1476024"/>
    <lineage>
        <taxon>Bacteria</taxon>
        <taxon>Bacillati</taxon>
        <taxon>Bacillota</taxon>
        <taxon>Bacilli</taxon>
        <taxon>Bacillales</taxon>
        <taxon>Paenibacillaceae</taxon>
        <taxon>Paenibacillus</taxon>
    </lineage>
</organism>
<dbReference type="Gene3D" id="3.90.640.20">
    <property type="entry name" value="Heat-shock cognate protein, ATPase"/>
    <property type="match status" value="1"/>
</dbReference>
<dbReference type="InterPro" id="IPR021729">
    <property type="entry name" value="DUF3298"/>
</dbReference>
<keyword evidence="5" id="KW-1185">Reference proteome</keyword>
<protein>
    <submittedName>
        <fullName evidence="4">Anti-sigma-V factor RsiV</fullName>
    </submittedName>
</protein>